<evidence type="ECO:0000256" key="1">
    <source>
        <dbReference type="ARBA" id="ARBA00022722"/>
    </source>
</evidence>
<evidence type="ECO:0000313" key="3">
    <source>
        <dbReference type="EMBL" id="XCD08457.1"/>
    </source>
</evidence>
<dbReference type="GO" id="GO:0004518">
    <property type="term" value="F:nuclease activity"/>
    <property type="evidence" value="ECO:0007669"/>
    <property type="project" value="UniProtKB-KW"/>
</dbReference>
<name>A0AAU8BBX2_9CAUD</name>
<dbReference type="Gene3D" id="3.90.1600.10">
    <property type="entry name" value="Palm domain of DNA polymerase"/>
    <property type="match status" value="1"/>
</dbReference>
<dbReference type="InterPro" id="IPR043502">
    <property type="entry name" value="DNA/RNA_pol_sf"/>
</dbReference>
<accession>A0AAU8BBX2</accession>
<dbReference type="EMBL" id="PP511876">
    <property type="protein sequence ID" value="XCD08457.1"/>
    <property type="molecule type" value="Genomic_DNA"/>
</dbReference>
<protein>
    <submittedName>
        <fullName evidence="3">Polymerase/primase</fullName>
    </submittedName>
</protein>
<proteinExistence type="predicted"/>
<dbReference type="InterPro" id="IPR023211">
    <property type="entry name" value="DNA_pol_palm_dom_sf"/>
</dbReference>
<keyword evidence="2" id="KW-0378">Hydrolase</keyword>
<evidence type="ECO:0000256" key="2">
    <source>
        <dbReference type="ARBA" id="ARBA00022801"/>
    </source>
</evidence>
<sequence length="630" mass="73261">MLIHSKTVVVFDIEVFPNCFHCACKNTESEDIILFEISDRKSQLKELAEYFLNKELLFAGYNNHHYDDVIINYIIDQCALMSTLPLYRVTDSIFNLSQIIIQSEDNDTSRYEKWKYAKYFESMDILKMMFSSKLRVGLKEMQLTMHYPNVLEYEGDFNKPIPLDKIDSMIYYNVNDIESTNELLNTLANKGDIDLRLFIEKEYGINALSMDSVKFGEAILSKKVCEELNVSYSTLKEMRSPMDYIPLKDVILPVISYKNQILKEVLEEMKQQIVYSKERKGYEKKFVLSGTRFSVGVGGIHSLNDPEIFVPKNDEYIGHLDVASMYPSFIVRYGWFPRHLGKAGIDVYKAIYHDRIEAKHNGQKHKNLALKLVLNSVTGKMQEETSWMYDPFSVFKIRINGQLVLLMLVDILLQYNCKIVQVNTDGVMFIAKKGIESDLQESVTELERLTQLTFEGNRYEAFYQYAVNDYFGVEDGYSQSRDPKLIERKGMFITETNLGKGLTPVIIPEAVIKYFVDNVPLETTIKECKDIKKFVMGQRVGKKFSVEYNDKKIQRINRFYASTNGCYIYKVKEEDGKISYSNLLTKSGVTLLNKYDDIPIEERHINYSYYLAEARKIKENLKCRQLSLFD</sequence>
<organism evidence="3">
    <name type="scientific">Dulem virus 42</name>
    <dbReference type="NCBI Taxonomy" id="3145760"/>
    <lineage>
        <taxon>Viruses</taxon>
        <taxon>Duplodnaviria</taxon>
        <taxon>Heunggongvirae</taxon>
        <taxon>Uroviricota</taxon>
        <taxon>Caudoviricetes</taxon>
    </lineage>
</organism>
<keyword evidence="1" id="KW-0540">Nuclease</keyword>
<dbReference type="GO" id="GO:0016787">
    <property type="term" value="F:hydrolase activity"/>
    <property type="evidence" value="ECO:0007669"/>
    <property type="project" value="UniProtKB-KW"/>
</dbReference>
<dbReference type="SUPFAM" id="SSF56672">
    <property type="entry name" value="DNA/RNA polymerases"/>
    <property type="match status" value="1"/>
</dbReference>
<reference evidence="3" key="1">
    <citation type="submission" date="2024-03" db="EMBL/GenBank/DDBJ databases">
        <title>Diverse circular DNA viruses in blood, oral, and fecal samples of captive lemurs.</title>
        <authorList>
            <person name="Paietta E.N."/>
            <person name="Kraberger S."/>
            <person name="Lund M.C."/>
            <person name="Custer J.M."/>
            <person name="Vargas K.M."/>
            <person name="Ehmke E.E."/>
            <person name="Yoder A.D."/>
            <person name="Varsani A."/>
        </authorList>
    </citation>
    <scope>NUCLEOTIDE SEQUENCE</scope>
    <source>
        <strain evidence="3">Duke_30FF_63</strain>
    </source>
</reference>